<feature type="domain" description="N-acetyltransferase" evidence="3">
    <location>
        <begin position="2"/>
        <end position="170"/>
    </location>
</feature>
<dbReference type="Gene3D" id="3.40.630.30">
    <property type="match status" value="1"/>
</dbReference>
<dbReference type="Pfam" id="PF00583">
    <property type="entry name" value="Acetyltransf_1"/>
    <property type="match status" value="1"/>
</dbReference>
<dbReference type="RefSeq" id="WP_222982658.1">
    <property type="nucleotide sequence ID" value="NZ_JAINVZ010000044.1"/>
</dbReference>
<name>A0ABS7R1Q9_9ACTN</name>
<keyword evidence="5" id="KW-1185">Reference proteome</keyword>
<evidence type="ECO:0000313" key="5">
    <source>
        <dbReference type="Proteomes" id="UP001198565"/>
    </source>
</evidence>
<evidence type="ECO:0000256" key="1">
    <source>
        <dbReference type="ARBA" id="ARBA00022679"/>
    </source>
</evidence>
<sequence>MVSVREMTEADIPAVSTIRVAGWRSAYAEIVPRSYLDAMSAEQDARQRRSWFGRPRGRVSDLVAVDESGRVSGWVCLGPYRGDGPPPQRSGEIYALYVRPELIGTGVGRALTDAAHLRAAELGFSTTWLWVLKDNTRARRFYEHAGYTADGAVTSDDYDGIPLEEVRYVRYP</sequence>
<comment type="caution">
    <text evidence="4">The sequence shown here is derived from an EMBL/GenBank/DDBJ whole genome shotgun (WGS) entry which is preliminary data.</text>
</comment>
<keyword evidence="2" id="KW-0012">Acyltransferase</keyword>
<accession>A0ABS7R1Q9</accession>
<dbReference type="PANTHER" id="PTHR43877">
    <property type="entry name" value="AMINOALKYLPHOSPHONATE N-ACETYLTRANSFERASE-RELATED-RELATED"/>
    <property type="match status" value="1"/>
</dbReference>
<evidence type="ECO:0000256" key="2">
    <source>
        <dbReference type="ARBA" id="ARBA00023315"/>
    </source>
</evidence>
<dbReference type="InterPro" id="IPR016181">
    <property type="entry name" value="Acyl_CoA_acyltransferase"/>
</dbReference>
<gene>
    <name evidence="4" type="ORF">K7472_31795</name>
</gene>
<dbReference type="InterPro" id="IPR050832">
    <property type="entry name" value="Bact_Acetyltransf"/>
</dbReference>
<dbReference type="PROSITE" id="PS51186">
    <property type="entry name" value="GNAT"/>
    <property type="match status" value="1"/>
</dbReference>
<dbReference type="CDD" id="cd04301">
    <property type="entry name" value="NAT_SF"/>
    <property type="match status" value="1"/>
</dbReference>
<proteinExistence type="predicted"/>
<dbReference type="InterPro" id="IPR000182">
    <property type="entry name" value="GNAT_dom"/>
</dbReference>
<dbReference type="Proteomes" id="UP001198565">
    <property type="component" value="Unassembled WGS sequence"/>
</dbReference>
<evidence type="ECO:0000259" key="3">
    <source>
        <dbReference type="PROSITE" id="PS51186"/>
    </source>
</evidence>
<organism evidence="4 5">
    <name type="scientific">Streptantibioticus parmotrematis</name>
    <dbReference type="NCBI Taxonomy" id="2873249"/>
    <lineage>
        <taxon>Bacteria</taxon>
        <taxon>Bacillati</taxon>
        <taxon>Actinomycetota</taxon>
        <taxon>Actinomycetes</taxon>
        <taxon>Kitasatosporales</taxon>
        <taxon>Streptomycetaceae</taxon>
        <taxon>Streptantibioticus</taxon>
    </lineage>
</organism>
<protein>
    <submittedName>
        <fullName evidence="4">GNAT family N-acetyltransferase</fullName>
    </submittedName>
</protein>
<reference evidence="4 5" key="1">
    <citation type="submission" date="2021-08" db="EMBL/GenBank/DDBJ databases">
        <title>Streptomyces sp. PTM05 isolated from lichen.</title>
        <authorList>
            <person name="Somphong A."/>
            <person name="Phongsopitanun W."/>
            <person name="Tanasupawat S."/>
        </authorList>
    </citation>
    <scope>NUCLEOTIDE SEQUENCE [LARGE SCALE GENOMIC DNA]</scope>
    <source>
        <strain evidence="4 5">Ptm05</strain>
    </source>
</reference>
<keyword evidence="1" id="KW-0808">Transferase</keyword>
<dbReference type="SUPFAM" id="SSF55729">
    <property type="entry name" value="Acyl-CoA N-acyltransferases (Nat)"/>
    <property type="match status" value="1"/>
</dbReference>
<evidence type="ECO:0000313" key="4">
    <source>
        <dbReference type="EMBL" id="MBY8889392.1"/>
    </source>
</evidence>
<dbReference type="EMBL" id="JAINVZ010000044">
    <property type="protein sequence ID" value="MBY8889392.1"/>
    <property type="molecule type" value="Genomic_DNA"/>
</dbReference>